<dbReference type="Proteomes" id="UP000187417">
    <property type="component" value="Unassembled WGS sequence"/>
</dbReference>
<dbReference type="STRING" id="28117.BHV66_04375"/>
<proteinExistence type="predicted"/>
<accession>A0A1Q6F893</accession>
<dbReference type="PROSITE" id="PS51257">
    <property type="entry name" value="PROKAR_LIPOPROTEIN"/>
    <property type="match status" value="1"/>
</dbReference>
<comment type="caution">
    <text evidence="1">The sequence shown here is derived from an EMBL/GenBank/DDBJ whole genome shotgun (WGS) entry which is preliminary data.</text>
</comment>
<name>A0A1Q6F893_9BACT</name>
<protein>
    <submittedName>
        <fullName evidence="1">Uncharacterized protein</fullName>
    </submittedName>
</protein>
<dbReference type="EMBL" id="MNQH01000024">
    <property type="protein sequence ID" value="OKY94902.1"/>
    <property type="molecule type" value="Genomic_DNA"/>
</dbReference>
<dbReference type="AlphaFoldDB" id="A0A1Q6F893"/>
<evidence type="ECO:0000313" key="1">
    <source>
        <dbReference type="EMBL" id="OKY94902.1"/>
    </source>
</evidence>
<reference evidence="1 2" key="1">
    <citation type="journal article" date="2016" name="Nat. Biotechnol.">
        <title>Measurement of bacterial replication rates in microbial communities.</title>
        <authorList>
            <person name="Brown C.T."/>
            <person name="Olm M.R."/>
            <person name="Thomas B.C."/>
            <person name="Banfield J.F."/>
        </authorList>
    </citation>
    <scope>NUCLEOTIDE SEQUENCE [LARGE SCALE GENOMIC DNA]</scope>
    <source>
        <strain evidence="1">CAG:67_53_122</strain>
    </source>
</reference>
<gene>
    <name evidence="1" type="ORF">BHV66_04375</name>
</gene>
<organism evidence="1 2">
    <name type="scientific">Alistipes putredinis</name>
    <dbReference type="NCBI Taxonomy" id="28117"/>
    <lineage>
        <taxon>Bacteria</taxon>
        <taxon>Pseudomonadati</taxon>
        <taxon>Bacteroidota</taxon>
        <taxon>Bacteroidia</taxon>
        <taxon>Bacteroidales</taxon>
        <taxon>Rikenellaceae</taxon>
        <taxon>Alistipes</taxon>
    </lineage>
</organism>
<evidence type="ECO:0000313" key="2">
    <source>
        <dbReference type="Proteomes" id="UP000187417"/>
    </source>
</evidence>
<sequence>MIMKLYLLPIFALLIVGCGNSHARKIDSIIHDNNVVDSLRAFRFDTTQYNSSARIDKELTFLFKAWYNHPKYWDDYWLEELVDNRLRHHLNNPLTFMEDMPILDSVIRINSTADGKYKFYSYEIAGDGTAGAYRTYYQYRDAIGKIHIKEWQENIREGALIENIWQFNHAGQDYYVIKSFYKGQTCSWCYYMEIVTIDYGEIIYHTEFYPNGTFEPHNATYLIYNENGEIVDECRKQAHDIMICCTNACNMNIDYSFDPETLTVHVKSDADTADSRTGAIKEYSWKLVLPPNNIHTKRNNR</sequence>